<protein>
    <recommendedName>
        <fullName evidence="8">Oligomycin sensitivity conferral protein</fullName>
    </recommendedName>
</protein>
<name>A0A4D5RA23_SCOVI</name>
<evidence type="ECO:0000313" key="9">
    <source>
        <dbReference type="EMBL" id="MIC88976.1"/>
    </source>
</evidence>
<reference evidence="9" key="1">
    <citation type="journal article" date="2018" name="Toxicon">
        <title>Venom-gland transcriptomics and venom proteomics of the giant Florida blue centipede, Scolopendra viridis.</title>
        <authorList>
            <person name="Ward M.J."/>
            <person name="Rokyta D.R."/>
        </authorList>
    </citation>
    <scope>NUCLEOTIDE SEQUENCE</scope>
    <source>
        <tissue evidence="9">Venom gland</tissue>
    </source>
</reference>
<evidence type="ECO:0000256" key="5">
    <source>
        <dbReference type="ARBA" id="ARBA00023065"/>
    </source>
</evidence>
<dbReference type="GO" id="GO:0016020">
    <property type="term" value="C:membrane"/>
    <property type="evidence" value="ECO:0007669"/>
    <property type="project" value="UniProtKB-SubCell"/>
</dbReference>
<evidence type="ECO:0000256" key="4">
    <source>
        <dbReference type="ARBA" id="ARBA00022781"/>
    </source>
</evidence>
<evidence type="ECO:0000256" key="8">
    <source>
        <dbReference type="ARBA" id="ARBA00033369"/>
    </source>
</evidence>
<dbReference type="PRINTS" id="PR00125">
    <property type="entry name" value="ATPASEDELTA"/>
</dbReference>
<organism evidence="9">
    <name type="scientific">Scolopendra viridis</name>
    <name type="common">Giant centipede</name>
    <dbReference type="NCBI Taxonomy" id="118503"/>
    <lineage>
        <taxon>Eukaryota</taxon>
        <taxon>Metazoa</taxon>
        <taxon>Ecdysozoa</taxon>
        <taxon>Arthropoda</taxon>
        <taxon>Myriapoda</taxon>
        <taxon>Chilopoda</taxon>
        <taxon>Pleurostigmophora</taxon>
        <taxon>Scolopendromorpha</taxon>
        <taxon>Scolopendridae</taxon>
        <taxon>Scolopendra</taxon>
    </lineage>
</organism>
<dbReference type="HAMAP" id="MF_01416">
    <property type="entry name" value="ATP_synth_delta_bact"/>
    <property type="match status" value="1"/>
</dbReference>
<evidence type="ECO:0000256" key="3">
    <source>
        <dbReference type="ARBA" id="ARBA00022448"/>
    </source>
</evidence>
<comment type="similarity">
    <text evidence="2">Belongs to the ATPase delta chain family.</text>
</comment>
<dbReference type="PANTHER" id="PTHR11910">
    <property type="entry name" value="ATP SYNTHASE DELTA CHAIN"/>
    <property type="match status" value="1"/>
</dbReference>
<dbReference type="InterPro" id="IPR000711">
    <property type="entry name" value="ATPase_OSCP/dsu"/>
</dbReference>
<dbReference type="SUPFAM" id="SSF47928">
    <property type="entry name" value="N-terminal domain of the delta subunit of the F1F0-ATP synthase"/>
    <property type="match status" value="1"/>
</dbReference>
<evidence type="ECO:0000256" key="2">
    <source>
        <dbReference type="ARBA" id="ARBA00007046"/>
    </source>
</evidence>
<keyword evidence="7" id="KW-0066">ATP synthesis</keyword>
<dbReference type="Pfam" id="PF00213">
    <property type="entry name" value="OSCP"/>
    <property type="match status" value="1"/>
</dbReference>
<evidence type="ECO:0000256" key="7">
    <source>
        <dbReference type="ARBA" id="ARBA00023310"/>
    </source>
</evidence>
<keyword evidence="4" id="KW-0375">Hydrogen ion transport</keyword>
<dbReference type="Gene3D" id="1.10.520.20">
    <property type="entry name" value="N-terminal domain of the delta subunit of the F1F0-ATP synthase"/>
    <property type="match status" value="1"/>
</dbReference>
<sequence length="205" mass="22558">MYHSVRKFSTTPAVAGKLVRTPIALFGTEGRYATALYSAASKEKKLDAVEKEITFLQNAVTKDKKFADFILNPILKKQLKKDAILAALRKQNASKITENFCQILTDNGRLNKLNGIANAFLRIMSAHRGEVLCEIISAKALDEAMKNELTAALKGFLKQGEVLKVEMKVDPSIIGGLIVSIGDKHLDMSFSSRIKTYTGLLKQAV</sequence>
<keyword evidence="6" id="KW-0472">Membrane</keyword>
<dbReference type="AlphaFoldDB" id="A0A4D5RA23"/>
<accession>A0A4D5RA23</accession>
<evidence type="ECO:0000256" key="6">
    <source>
        <dbReference type="ARBA" id="ARBA00023136"/>
    </source>
</evidence>
<keyword evidence="5" id="KW-0406">Ion transport</keyword>
<dbReference type="InterPro" id="IPR026015">
    <property type="entry name" value="ATP_synth_OSCP/delta_N_sf"/>
</dbReference>
<dbReference type="EMBL" id="GGNE01000435">
    <property type="protein sequence ID" value="MIC88976.1"/>
    <property type="molecule type" value="Transcribed_RNA"/>
</dbReference>
<proteinExistence type="inferred from homology"/>
<keyword evidence="3" id="KW-0813">Transport</keyword>
<comment type="subcellular location">
    <subcellularLocation>
        <location evidence="1">Membrane</location>
    </subcellularLocation>
</comment>
<dbReference type="GO" id="GO:0046933">
    <property type="term" value="F:proton-transporting ATP synthase activity, rotational mechanism"/>
    <property type="evidence" value="ECO:0007669"/>
    <property type="project" value="InterPro"/>
</dbReference>
<dbReference type="NCBIfam" id="TIGR01145">
    <property type="entry name" value="ATP_synt_delta"/>
    <property type="match status" value="1"/>
</dbReference>
<evidence type="ECO:0000256" key="1">
    <source>
        <dbReference type="ARBA" id="ARBA00004370"/>
    </source>
</evidence>